<dbReference type="EMBL" id="MRYD01000230">
    <property type="protein sequence ID" value="OSZ57026.1"/>
    <property type="molecule type" value="Genomic_DNA"/>
</dbReference>
<keyword evidence="2" id="KW-1185">Reference proteome</keyword>
<comment type="caution">
    <text evidence="1">The sequence shown here is derived from an EMBL/GenBank/DDBJ whole genome shotgun (WGS) entry which is preliminary data.</text>
</comment>
<evidence type="ECO:0000313" key="2">
    <source>
        <dbReference type="Proteomes" id="UP000194266"/>
    </source>
</evidence>
<evidence type="ECO:0000313" key="1">
    <source>
        <dbReference type="EMBL" id="OSZ57026.1"/>
    </source>
</evidence>
<protein>
    <submittedName>
        <fullName evidence="1">Transposase</fullName>
    </submittedName>
</protein>
<sequence>LKQHAPAIRARIHEGIEDADYVTALRVLQRMIRNTSGA</sequence>
<organism evidence="1 2">
    <name type="scientific">Streptomyces pharetrae CZA14</name>
    <dbReference type="NCBI Taxonomy" id="1144883"/>
    <lineage>
        <taxon>Bacteria</taxon>
        <taxon>Bacillati</taxon>
        <taxon>Actinomycetota</taxon>
        <taxon>Actinomycetes</taxon>
        <taxon>Kitasatosporales</taxon>
        <taxon>Streptomycetaceae</taxon>
        <taxon>Streptomyces</taxon>
    </lineage>
</organism>
<name>A0ABX3YAW0_9ACTN</name>
<accession>A0ABX3YAW0</accession>
<proteinExistence type="predicted"/>
<dbReference type="Proteomes" id="UP000194266">
    <property type="component" value="Unassembled WGS sequence"/>
</dbReference>
<feature type="non-terminal residue" evidence="1">
    <location>
        <position position="1"/>
    </location>
</feature>
<gene>
    <name evidence="1" type="ORF">OQI_29660</name>
</gene>
<reference evidence="1 2" key="1">
    <citation type="submission" date="2016-12" db="EMBL/GenBank/DDBJ databases">
        <title>Genome Mining:The Detection of Biosynthetic Gene Clusters to Aid in the Expression of Curamycin A produced by Streptomyces sp. strain CZA14.</title>
        <authorList>
            <person name="Durrell K.A."/>
            <person name="Kirby B.M."/>
            <person name="Khan W."/>
            <person name="Mthethwa T."/>
            <person name="Le Roes-Hill M."/>
        </authorList>
    </citation>
    <scope>NUCLEOTIDE SEQUENCE [LARGE SCALE GENOMIC DNA]</scope>
    <source>
        <strain evidence="1 2">CZA14</strain>
    </source>
</reference>